<dbReference type="PRINTS" id="PR00455">
    <property type="entry name" value="HTHTETR"/>
</dbReference>
<gene>
    <name evidence="4" type="ORF">SS37A_21140</name>
</gene>
<evidence type="ECO:0000259" key="3">
    <source>
        <dbReference type="PROSITE" id="PS50977"/>
    </source>
</evidence>
<dbReference type="PROSITE" id="PS01081">
    <property type="entry name" value="HTH_TETR_1"/>
    <property type="match status" value="1"/>
</dbReference>
<feature type="DNA-binding region" description="H-T-H motif" evidence="2">
    <location>
        <begin position="38"/>
        <end position="57"/>
    </location>
</feature>
<evidence type="ECO:0000256" key="2">
    <source>
        <dbReference type="PROSITE-ProRule" id="PRU00335"/>
    </source>
</evidence>
<accession>A0ABM8E9L4</accession>
<name>A0ABM8E9L4_9HYPH</name>
<dbReference type="InterPro" id="IPR023772">
    <property type="entry name" value="DNA-bd_HTH_TetR-type_CS"/>
</dbReference>
<dbReference type="InterPro" id="IPR036271">
    <property type="entry name" value="Tet_transcr_reg_TetR-rel_C_sf"/>
</dbReference>
<evidence type="ECO:0000313" key="5">
    <source>
        <dbReference type="Proteomes" id="UP001317629"/>
    </source>
</evidence>
<evidence type="ECO:0000313" key="4">
    <source>
        <dbReference type="EMBL" id="BDV34585.1"/>
    </source>
</evidence>
<dbReference type="InterPro" id="IPR050109">
    <property type="entry name" value="HTH-type_TetR-like_transc_reg"/>
</dbReference>
<dbReference type="InterPro" id="IPR001647">
    <property type="entry name" value="HTH_TetR"/>
</dbReference>
<dbReference type="SUPFAM" id="SSF46689">
    <property type="entry name" value="Homeodomain-like"/>
    <property type="match status" value="1"/>
</dbReference>
<dbReference type="SUPFAM" id="SSF48498">
    <property type="entry name" value="Tetracyclin repressor-like, C-terminal domain"/>
    <property type="match status" value="1"/>
</dbReference>
<feature type="domain" description="HTH tetR-type" evidence="3">
    <location>
        <begin position="15"/>
        <end position="75"/>
    </location>
</feature>
<dbReference type="Gene3D" id="1.10.357.10">
    <property type="entry name" value="Tetracycline Repressor, domain 2"/>
    <property type="match status" value="1"/>
</dbReference>
<keyword evidence="5" id="KW-1185">Reference proteome</keyword>
<dbReference type="RefSeq" id="WP_281927808.1">
    <property type="nucleotide sequence ID" value="NZ_AP027142.1"/>
</dbReference>
<organism evidence="4 5">
    <name type="scientific">Methylocystis iwaonis</name>
    <dbReference type="NCBI Taxonomy" id="2885079"/>
    <lineage>
        <taxon>Bacteria</taxon>
        <taxon>Pseudomonadati</taxon>
        <taxon>Pseudomonadota</taxon>
        <taxon>Alphaproteobacteria</taxon>
        <taxon>Hyphomicrobiales</taxon>
        <taxon>Methylocystaceae</taxon>
        <taxon>Methylocystis</taxon>
    </lineage>
</organism>
<reference evidence="4 5" key="1">
    <citation type="journal article" date="2023" name="Int. J. Syst. Evol. Microbiol.">
        <title>Methylocystis iwaonis sp. nov., a type II methane-oxidizing bacterium from surface soil of a rice paddy field in Japan, and emended description of the genus Methylocystis (ex Whittenbury et al. 1970) Bowman et al. 1993.</title>
        <authorList>
            <person name="Kaise H."/>
            <person name="Sawadogo J.B."/>
            <person name="Alam M.S."/>
            <person name="Ueno C."/>
            <person name="Dianou D."/>
            <person name="Shinjo R."/>
            <person name="Asakawa S."/>
        </authorList>
    </citation>
    <scope>NUCLEOTIDE SEQUENCE [LARGE SCALE GENOMIC DNA]</scope>
    <source>
        <strain evidence="4 5">SS37A-Re</strain>
    </source>
</reference>
<proteinExistence type="predicted"/>
<dbReference type="Proteomes" id="UP001317629">
    <property type="component" value="Chromosome"/>
</dbReference>
<dbReference type="PROSITE" id="PS50977">
    <property type="entry name" value="HTH_TETR_2"/>
    <property type="match status" value="1"/>
</dbReference>
<protein>
    <submittedName>
        <fullName evidence="4">TetR family transcriptional regulator</fullName>
    </submittedName>
</protein>
<dbReference type="InterPro" id="IPR009057">
    <property type="entry name" value="Homeodomain-like_sf"/>
</dbReference>
<dbReference type="PANTHER" id="PTHR30328">
    <property type="entry name" value="TRANSCRIPTIONAL REPRESSOR"/>
    <property type="match status" value="1"/>
</dbReference>
<keyword evidence="1 2" id="KW-0238">DNA-binding</keyword>
<dbReference type="Pfam" id="PF00440">
    <property type="entry name" value="TetR_N"/>
    <property type="match status" value="1"/>
</dbReference>
<dbReference type="PANTHER" id="PTHR30328:SF54">
    <property type="entry name" value="HTH-TYPE TRANSCRIPTIONAL REPRESSOR SCO4008"/>
    <property type="match status" value="1"/>
</dbReference>
<dbReference type="Pfam" id="PF09209">
    <property type="entry name" value="CecR_C"/>
    <property type="match status" value="1"/>
</dbReference>
<dbReference type="InterPro" id="IPR015292">
    <property type="entry name" value="Tscrpt_reg_YbiH_C"/>
</dbReference>
<sequence>MEIQEKARGVTRAAEATRAALVAAATAVFAEHGYEGGSVRAITQRAGANQAAINYHFGGKEGLYRAVLETAADALEKESFLDAEELDQLPPADALRLYLRQFLSPLVKRDRVSQYLRLFAWEGVRPSAVFNNFFETRPLRIFQLAERVARRFLPDDAPRDEIMLRTLWLAQQPIFFVRETERLARPPFAMTFDQAGVERLVERLAALSLAGLTGAQTASSAPQGRSVSALGQK</sequence>
<dbReference type="EMBL" id="AP027142">
    <property type="protein sequence ID" value="BDV34585.1"/>
    <property type="molecule type" value="Genomic_DNA"/>
</dbReference>
<evidence type="ECO:0000256" key="1">
    <source>
        <dbReference type="ARBA" id="ARBA00023125"/>
    </source>
</evidence>